<dbReference type="EMBL" id="ACMP01000042">
    <property type="protein sequence ID" value="EEL71981.1"/>
    <property type="molecule type" value="Genomic_DNA"/>
</dbReference>
<dbReference type="HAMAP" id="MF_01536">
    <property type="entry name" value="UPF0344"/>
    <property type="match status" value="1"/>
</dbReference>
<evidence type="ECO:0000256" key="3">
    <source>
        <dbReference type="ARBA" id="ARBA00022989"/>
    </source>
</evidence>
<organism evidence="6">
    <name type="scientific">Bacillus mycoides</name>
    <dbReference type="NCBI Taxonomy" id="1405"/>
    <lineage>
        <taxon>Bacteria</taxon>
        <taxon>Bacillati</taxon>
        <taxon>Bacillota</taxon>
        <taxon>Bacilli</taxon>
        <taxon>Bacillales</taxon>
        <taxon>Bacillaceae</taxon>
        <taxon>Bacillus</taxon>
        <taxon>Bacillus cereus group</taxon>
    </lineage>
</organism>
<comment type="subcellular location">
    <subcellularLocation>
        <location evidence="5">Cell membrane</location>
        <topology evidence="5">Multi-pass membrane protein</topology>
    </subcellularLocation>
</comment>
<evidence type="ECO:0000256" key="4">
    <source>
        <dbReference type="ARBA" id="ARBA00023136"/>
    </source>
</evidence>
<comment type="similarity">
    <text evidence="5">Belongs to the UPF0344 family.</text>
</comment>
<keyword evidence="2 5" id="KW-0812">Transmembrane</keyword>
<evidence type="ECO:0000256" key="1">
    <source>
        <dbReference type="ARBA" id="ARBA00022475"/>
    </source>
</evidence>
<feature type="transmembrane region" description="Helical" evidence="5">
    <location>
        <begin position="12"/>
        <end position="31"/>
    </location>
</feature>
<dbReference type="Pfam" id="PF07457">
    <property type="entry name" value="DUF1516"/>
    <property type="match status" value="1"/>
</dbReference>
<feature type="transmembrane region" description="Helical" evidence="5">
    <location>
        <begin position="43"/>
        <end position="62"/>
    </location>
</feature>
<dbReference type="InterPro" id="IPR010899">
    <property type="entry name" value="UPF0344"/>
</dbReference>
<comment type="caution">
    <text evidence="6">The sequence shown here is derived from an EMBL/GenBank/DDBJ whole genome shotgun (WGS) entry which is preliminary data.</text>
</comment>
<dbReference type="GO" id="GO:0005886">
    <property type="term" value="C:plasma membrane"/>
    <property type="evidence" value="ECO:0007669"/>
    <property type="project" value="UniProtKB-SubCell"/>
</dbReference>
<dbReference type="NCBIfam" id="NF010194">
    <property type="entry name" value="PRK13673.1-1"/>
    <property type="match status" value="1"/>
</dbReference>
<evidence type="ECO:0000313" key="6">
    <source>
        <dbReference type="EMBL" id="EEL71981.1"/>
    </source>
</evidence>
<accession>C2XQN9</accession>
<sequence length="129" mass="14388">MKRGGRDTMVHMHITAWALGLILFFVAYSLYSAGRKGKGVHMGLRLMYIIIIVTGFMLYMSIVKTATGSMHMWYGMKMLAGILVIAGMEMVLVKMSKNKATGAFWGLFIVALVAVFYLGLKLPIGWQVF</sequence>
<protein>
    <recommendedName>
        <fullName evidence="5">UPF0344 protein bcere0026_9970</fullName>
    </recommendedName>
</protein>
<evidence type="ECO:0000256" key="5">
    <source>
        <dbReference type="HAMAP-Rule" id="MF_01536"/>
    </source>
</evidence>
<dbReference type="AlphaFoldDB" id="C2XQN9"/>
<gene>
    <name evidence="6" type="ORF">bcere0026_9970</name>
</gene>
<keyword evidence="3 5" id="KW-1133">Transmembrane helix</keyword>
<feature type="transmembrane region" description="Helical" evidence="5">
    <location>
        <begin position="100"/>
        <end position="120"/>
    </location>
</feature>
<dbReference type="HOGENOM" id="CLU_146641_1_1_9"/>
<dbReference type="Proteomes" id="UP000001753">
    <property type="component" value="Chromosome"/>
</dbReference>
<evidence type="ECO:0000256" key="2">
    <source>
        <dbReference type="ARBA" id="ARBA00022692"/>
    </source>
</evidence>
<reference evidence="6" key="1">
    <citation type="journal article" date="2012" name="Genome Res.">
        <title>Genomic characterization of the Bacillus cereus sensu lato species: Backdrop to the evolution of Bacillus anthracis.</title>
        <authorList>
            <person name="Zwick M.E."/>
            <person name="Joseph S.J."/>
            <person name="Didelot X."/>
            <person name="Chen P.E."/>
            <person name="Bishop-Lilly K.A."/>
            <person name="Stewart A.C."/>
            <person name="Willner K."/>
            <person name="Nolan N."/>
            <person name="Lentz S."/>
            <person name="Thomason M.K."/>
            <person name="Sozhamannan S."/>
            <person name="Mateczun A.J."/>
            <person name="Du L."/>
            <person name="Read T.D."/>
        </authorList>
    </citation>
    <scope>NUCLEOTIDE SEQUENCE [LARGE SCALE GENOMIC DNA]</scope>
    <source>
        <strain evidence="6">AH603</strain>
    </source>
</reference>
<keyword evidence="4 5" id="KW-0472">Membrane</keyword>
<proteinExistence type="inferred from homology"/>
<name>C2XQN9_BACMY</name>
<feature type="transmembrane region" description="Helical" evidence="5">
    <location>
        <begin position="74"/>
        <end position="93"/>
    </location>
</feature>
<keyword evidence="1 5" id="KW-1003">Cell membrane</keyword>